<dbReference type="EMBL" id="NBWC01000024">
    <property type="protein sequence ID" value="ORL62949.1"/>
    <property type="molecule type" value="Genomic_DNA"/>
</dbReference>
<dbReference type="Pfam" id="PF05175">
    <property type="entry name" value="MTS"/>
    <property type="match status" value="1"/>
</dbReference>
<dbReference type="CDD" id="cd02440">
    <property type="entry name" value="AdoMet_MTases"/>
    <property type="match status" value="1"/>
</dbReference>
<dbReference type="InterPro" id="IPR050320">
    <property type="entry name" value="N5-glutamine_MTase"/>
</dbReference>
<dbReference type="PANTHER" id="PTHR18895:SF74">
    <property type="entry name" value="MTRF1L RELEASE FACTOR GLUTAMINE METHYLTRANSFERASE"/>
    <property type="match status" value="1"/>
</dbReference>
<evidence type="ECO:0000313" key="5">
    <source>
        <dbReference type="EMBL" id="ORL62949.1"/>
    </source>
</evidence>
<dbReference type="RefSeq" id="WP_084857770.1">
    <property type="nucleotide sequence ID" value="NZ_JAOTEI010000002.1"/>
</dbReference>
<keyword evidence="3" id="KW-0949">S-adenosyl-L-methionine</keyword>
<dbReference type="InterPro" id="IPR007848">
    <property type="entry name" value="Small_mtfrase_dom"/>
</dbReference>
<dbReference type="SUPFAM" id="SSF53335">
    <property type="entry name" value="S-adenosyl-L-methionine-dependent methyltransferases"/>
    <property type="match status" value="1"/>
</dbReference>
<evidence type="ECO:0000256" key="1">
    <source>
        <dbReference type="ARBA" id="ARBA00022603"/>
    </source>
</evidence>
<dbReference type="Proteomes" id="UP000193675">
    <property type="component" value="Unassembled WGS sequence"/>
</dbReference>
<evidence type="ECO:0000259" key="4">
    <source>
        <dbReference type="Pfam" id="PF05175"/>
    </source>
</evidence>
<dbReference type="Gene3D" id="3.40.50.150">
    <property type="entry name" value="Vaccinia Virus protein VP39"/>
    <property type="match status" value="1"/>
</dbReference>
<comment type="caution">
    <text evidence="5">The sequence shown here is derived from an EMBL/GenBank/DDBJ whole genome shotgun (WGS) entry which is preliminary data.</text>
</comment>
<dbReference type="AlphaFoldDB" id="A0A1X0ZTB3"/>
<dbReference type="PANTHER" id="PTHR18895">
    <property type="entry name" value="HEMK METHYLTRANSFERASE"/>
    <property type="match status" value="1"/>
</dbReference>
<name>A0A1X0ZTB3_PSEPU</name>
<protein>
    <submittedName>
        <fullName evidence="5">SAM-dependent methyltransferase</fullName>
    </submittedName>
</protein>
<proteinExistence type="predicted"/>
<dbReference type="GO" id="GO:0036009">
    <property type="term" value="F:protein-glutamine N-methyltransferase activity"/>
    <property type="evidence" value="ECO:0007669"/>
    <property type="project" value="TreeGrafter"/>
</dbReference>
<dbReference type="GO" id="GO:0032259">
    <property type="term" value="P:methylation"/>
    <property type="evidence" value="ECO:0007669"/>
    <property type="project" value="UniProtKB-KW"/>
</dbReference>
<dbReference type="InterPro" id="IPR029063">
    <property type="entry name" value="SAM-dependent_MTases_sf"/>
</dbReference>
<feature type="domain" description="Methyltransferase small" evidence="4">
    <location>
        <begin position="126"/>
        <end position="253"/>
    </location>
</feature>
<dbReference type="InterPro" id="IPR002052">
    <property type="entry name" value="DNA_methylase_N6_adenine_CS"/>
</dbReference>
<keyword evidence="1 5" id="KW-0489">Methyltransferase</keyword>
<sequence length="317" mass="34479">MLLDEEQIQADEALLQLGRRLHADGYRFTCVTPATHARNNAREGTDRARTLRDVFGWSRPFVPSLISADELAQLAAAQVLVEEGDLLRSTVRWSSLDDLLLVHSAFPTDASDAVFFGPDSYRFAQVIHDHLQRSPNRVQHAVDIGCGSGVGALLIARAAQHAQVSAVDINPLALRYTAINAALAGVGNLSVEPSDLLDGITGTFDLIVANPPYMLDASERVYRHGGGALGAELSLRIIEQARERLSPGGSLLLYTGVAIVEGRDALLEAIRLRLAGPQWSWVYREVDPDVFGEQLLEPGYERVERIAAVALTVTRNA</sequence>
<accession>A0A1X0ZTB3</accession>
<evidence type="ECO:0000313" key="6">
    <source>
        <dbReference type="Proteomes" id="UP000193675"/>
    </source>
</evidence>
<evidence type="ECO:0000256" key="2">
    <source>
        <dbReference type="ARBA" id="ARBA00022679"/>
    </source>
</evidence>
<dbReference type="PROSITE" id="PS00092">
    <property type="entry name" value="N6_MTASE"/>
    <property type="match status" value="1"/>
</dbReference>
<evidence type="ECO:0000256" key="3">
    <source>
        <dbReference type="ARBA" id="ARBA00022691"/>
    </source>
</evidence>
<reference evidence="5 6" key="1">
    <citation type="submission" date="2017-04" db="EMBL/GenBank/DDBJ databases">
        <title>Presence of VIM-2 positive Pseudomonas species in chickens and their surrounding environment.</title>
        <authorList>
            <person name="Zhang R."/>
        </authorList>
    </citation>
    <scope>NUCLEOTIDE SEQUENCE [LARGE SCALE GENOMIC DNA]</scope>
    <source>
        <strain evidence="5 6">DZ-C18</strain>
    </source>
</reference>
<dbReference type="GO" id="GO:0003676">
    <property type="term" value="F:nucleic acid binding"/>
    <property type="evidence" value="ECO:0007669"/>
    <property type="project" value="InterPro"/>
</dbReference>
<organism evidence="5 6">
    <name type="scientific">Pseudomonas putida</name>
    <name type="common">Arthrobacter siderocapsulatus</name>
    <dbReference type="NCBI Taxonomy" id="303"/>
    <lineage>
        <taxon>Bacteria</taxon>
        <taxon>Pseudomonadati</taxon>
        <taxon>Pseudomonadota</taxon>
        <taxon>Gammaproteobacteria</taxon>
        <taxon>Pseudomonadales</taxon>
        <taxon>Pseudomonadaceae</taxon>
        <taxon>Pseudomonas</taxon>
    </lineage>
</organism>
<gene>
    <name evidence="5" type="ORF">B7H17_16485</name>
</gene>
<keyword evidence="2 5" id="KW-0808">Transferase</keyword>
<dbReference type="OrthoDB" id="5383291at2"/>